<gene>
    <name evidence="3" type="ORF">BV97_00909</name>
</gene>
<accession>A0A031K157</accession>
<evidence type="ECO:0000256" key="2">
    <source>
        <dbReference type="RuleBase" id="RU362080"/>
    </source>
</evidence>
<name>A0A031K157_9SPHN</name>
<organism evidence="3 4">
    <name type="scientific">Novosphingobium resinovorum</name>
    <dbReference type="NCBI Taxonomy" id="158500"/>
    <lineage>
        <taxon>Bacteria</taxon>
        <taxon>Pseudomonadati</taxon>
        <taxon>Pseudomonadota</taxon>
        <taxon>Alphaproteobacteria</taxon>
        <taxon>Sphingomonadales</taxon>
        <taxon>Sphingomonadaceae</taxon>
        <taxon>Novosphingobium</taxon>
    </lineage>
</organism>
<comment type="caution">
    <text evidence="3">The sequence shown here is derived from an EMBL/GenBank/DDBJ whole genome shotgun (WGS) entry which is preliminary data.</text>
</comment>
<dbReference type="PATRIC" id="fig|158500.4.peg.931"/>
<dbReference type="SUPFAM" id="SSF143120">
    <property type="entry name" value="YefM-like"/>
    <property type="match status" value="1"/>
</dbReference>
<comment type="function">
    <text evidence="2">Antitoxin component of a type II toxin-antitoxin (TA) system.</text>
</comment>
<dbReference type="AlphaFoldDB" id="A0A031K157"/>
<dbReference type="Gene3D" id="3.40.1620.10">
    <property type="entry name" value="YefM-like domain"/>
    <property type="match status" value="1"/>
</dbReference>
<proteinExistence type="inferred from homology"/>
<evidence type="ECO:0000313" key="4">
    <source>
        <dbReference type="Proteomes" id="UP000024329"/>
    </source>
</evidence>
<reference evidence="3 4" key="1">
    <citation type="submission" date="2014-03" db="EMBL/GenBank/DDBJ databases">
        <title>Whole genome sequence of Novosphingobium resinovorum KF1.</title>
        <authorList>
            <person name="Gan H.M."/>
            <person name="Gan H.Y."/>
            <person name="Chew T.H."/>
            <person name="Savka M.A."/>
        </authorList>
    </citation>
    <scope>NUCLEOTIDE SEQUENCE [LARGE SCALE GENOMIC DNA]</scope>
    <source>
        <strain evidence="3 4">KF1</strain>
    </source>
</reference>
<dbReference type="Pfam" id="PF02604">
    <property type="entry name" value="PhdYeFM_antitox"/>
    <property type="match status" value="1"/>
</dbReference>
<dbReference type="InterPro" id="IPR006442">
    <property type="entry name" value="Antitoxin_Phd/YefM"/>
</dbReference>
<dbReference type="EMBL" id="JFYZ01000002">
    <property type="protein sequence ID" value="EZP83721.1"/>
    <property type="molecule type" value="Genomic_DNA"/>
</dbReference>
<comment type="similarity">
    <text evidence="1 2">Belongs to the phD/YefM antitoxin family.</text>
</comment>
<evidence type="ECO:0000313" key="3">
    <source>
        <dbReference type="EMBL" id="EZP83721.1"/>
    </source>
</evidence>
<dbReference type="RefSeq" id="WP_036523675.1">
    <property type="nucleotide sequence ID" value="NZ_JFYZ01000002.1"/>
</dbReference>
<sequence>MTQVSVHEAKTNLSRLIVSVLAGEEVVIARGNVPAVRLVPINPIGERKFGALKGEISVDDAFFEPLPADELGAWNLD</sequence>
<dbReference type="Proteomes" id="UP000024329">
    <property type="component" value="Unassembled WGS sequence"/>
</dbReference>
<dbReference type="STRING" id="158500.BES08_08385"/>
<protein>
    <recommendedName>
        <fullName evidence="2">Antitoxin</fullName>
    </recommendedName>
</protein>
<dbReference type="eggNOG" id="COG4118">
    <property type="taxonomic scope" value="Bacteria"/>
</dbReference>
<dbReference type="InterPro" id="IPR036165">
    <property type="entry name" value="YefM-like_sf"/>
</dbReference>
<dbReference type="NCBIfam" id="TIGR01552">
    <property type="entry name" value="phd_fam"/>
    <property type="match status" value="1"/>
</dbReference>
<evidence type="ECO:0000256" key="1">
    <source>
        <dbReference type="ARBA" id="ARBA00009981"/>
    </source>
</evidence>